<evidence type="ECO:0000313" key="2">
    <source>
        <dbReference type="EMBL" id="HBA09795.1"/>
    </source>
</evidence>
<feature type="transmembrane region" description="Helical" evidence="1">
    <location>
        <begin position="28"/>
        <end position="47"/>
    </location>
</feature>
<feature type="transmembrane region" description="Helical" evidence="1">
    <location>
        <begin position="104"/>
        <end position="123"/>
    </location>
</feature>
<keyword evidence="2" id="KW-0808">Transferase</keyword>
<dbReference type="STRING" id="1132855.GCA_000384255_00610"/>
<comment type="caution">
    <text evidence="2">The sequence shown here is derived from an EMBL/GenBank/DDBJ whole genome shotgun (WGS) entry which is preliminary data.</text>
</comment>
<feature type="transmembrane region" description="Helical" evidence="1">
    <location>
        <begin position="182"/>
        <end position="210"/>
    </location>
</feature>
<evidence type="ECO:0000256" key="1">
    <source>
        <dbReference type="SAM" id="Phobius"/>
    </source>
</evidence>
<keyword evidence="1" id="KW-0472">Membrane</keyword>
<dbReference type="EMBL" id="DNAA01000229">
    <property type="protein sequence ID" value="HBA09795.1"/>
    <property type="molecule type" value="Genomic_DNA"/>
</dbReference>
<keyword evidence="1" id="KW-0812">Transmembrane</keyword>
<accession>A0A351RCM4</accession>
<feature type="transmembrane region" description="Helical" evidence="1">
    <location>
        <begin position="401"/>
        <end position="419"/>
    </location>
</feature>
<keyword evidence="1" id="KW-1133">Transmembrane helix</keyword>
<feature type="transmembrane region" description="Helical" evidence="1">
    <location>
        <begin position="135"/>
        <end position="153"/>
    </location>
</feature>
<organism evidence="2 3">
    <name type="scientific">Methylotenera mobilis</name>
    <dbReference type="NCBI Taxonomy" id="359408"/>
    <lineage>
        <taxon>Bacteria</taxon>
        <taxon>Pseudomonadati</taxon>
        <taxon>Pseudomonadota</taxon>
        <taxon>Betaproteobacteria</taxon>
        <taxon>Nitrosomonadales</taxon>
        <taxon>Methylophilaceae</taxon>
        <taxon>Methylotenera</taxon>
    </lineage>
</organism>
<dbReference type="AlphaFoldDB" id="A0A351RCM4"/>
<feature type="transmembrane region" description="Helical" evidence="1">
    <location>
        <begin position="326"/>
        <end position="344"/>
    </location>
</feature>
<protein>
    <submittedName>
        <fullName evidence="2">Glycosyl transferase</fullName>
    </submittedName>
</protein>
<reference evidence="2 3" key="1">
    <citation type="journal article" date="2018" name="Nat. Biotechnol.">
        <title>A standardized bacterial taxonomy based on genome phylogeny substantially revises the tree of life.</title>
        <authorList>
            <person name="Parks D.H."/>
            <person name="Chuvochina M."/>
            <person name="Waite D.W."/>
            <person name="Rinke C."/>
            <person name="Skarshewski A."/>
            <person name="Chaumeil P.A."/>
            <person name="Hugenholtz P."/>
        </authorList>
    </citation>
    <scope>NUCLEOTIDE SEQUENCE [LARGE SCALE GENOMIC DNA]</scope>
    <source>
        <strain evidence="2">UBA9958</strain>
    </source>
</reference>
<feature type="transmembrane region" description="Helical" evidence="1">
    <location>
        <begin position="268"/>
        <end position="291"/>
    </location>
</feature>
<feature type="transmembrane region" description="Helical" evidence="1">
    <location>
        <begin position="303"/>
        <end position="320"/>
    </location>
</feature>
<dbReference type="Proteomes" id="UP000264313">
    <property type="component" value="Unassembled WGS sequence"/>
</dbReference>
<feature type="transmembrane region" description="Helical" evidence="1">
    <location>
        <begin position="431"/>
        <end position="450"/>
    </location>
</feature>
<feature type="transmembrane region" description="Helical" evidence="1">
    <location>
        <begin position="356"/>
        <end position="381"/>
    </location>
</feature>
<dbReference type="GO" id="GO:0016740">
    <property type="term" value="F:transferase activity"/>
    <property type="evidence" value="ECO:0007669"/>
    <property type="project" value="UniProtKB-KW"/>
</dbReference>
<evidence type="ECO:0000313" key="3">
    <source>
        <dbReference type="Proteomes" id="UP000264313"/>
    </source>
</evidence>
<proteinExistence type="predicted"/>
<gene>
    <name evidence="2" type="ORF">DCW48_09825</name>
</gene>
<sequence>MRFQLDHDWQGNMSTPRARIGENAKSQLLILLSIIWIFLGLIGHTPWKPLETSSISIVQDILNNGHLIAPLAANQTLIDLPPLYHLSAAASAKLLSPLLKIHDGARLINALWMSITLLMVGMAGRELWTRGVGRYATFIMIGTIGLILNAHSLNAEVATLTSTATGFYALALCKRRPWRASLLMGAAIAIGFLSKGLLPVLILIVTGLVLGLAFSNWRTKSFAIFFSAAFLAAIPLIGLWLVPFVVYYPDLFQAWLHAELNSFNHYHYFYFFKILIWYAWPALPLALWSLWRYRAQLLIKPRFQLILVFFGCSLVLLGAGADNKDINALTLLLPLVAIGAGSVDHLKRGAASALNWFGISLFALAGSLIWLGWVAMVLGYPAKLKERMQFLSGADNANLDIISLTLAIIITSIWIFTCVRARQSNRAAVTNWAVGMTFGWGLLMTLWLPWIDNAKSYLPVFNSLQKSVPMSTTCINTLNVGQSQSLLLHYYTNFQLEFIGSLQSSNCDFYLIQDERGLARMQPSDEWKLVWQGKRAADRKESFRLYQRQPKTVQNTAG</sequence>
<name>A0A351RCM4_9PROT</name>
<feature type="transmembrane region" description="Helical" evidence="1">
    <location>
        <begin position="222"/>
        <end position="248"/>
    </location>
</feature>